<dbReference type="CDD" id="cd12087">
    <property type="entry name" value="TM_EGFR-like"/>
    <property type="match status" value="1"/>
</dbReference>
<sequence>MSRTRMIATPDTARLSSGGSEELGCAWQSSDPLCYDYNSYASCSPGWPCCACSRSAGSPSEKPETIPPTPPPTISPSTANGQQASSSSTPAASDHIETEISSNTSSLMPTTASTTPPSTGSVHRISHHSHTAIAAGVAIPVAVIFIALTFWILRRRRQRTAPSTWFNITGILPKPGLVPIQSRFVRSTREPEDAPPAYERIVEEQRGAGAYETQ</sequence>
<feature type="compositionally biased region" description="Low complexity" evidence="1">
    <location>
        <begin position="84"/>
        <end position="93"/>
    </location>
</feature>
<keyword evidence="2" id="KW-0472">Membrane</keyword>
<proteinExistence type="predicted"/>
<evidence type="ECO:0000313" key="4">
    <source>
        <dbReference type="Proteomes" id="UP000015241"/>
    </source>
</evidence>
<evidence type="ECO:0000313" key="3">
    <source>
        <dbReference type="EMBL" id="EPT05951.1"/>
    </source>
</evidence>
<feature type="compositionally biased region" description="Low complexity" evidence="1">
    <location>
        <begin position="104"/>
        <end position="121"/>
    </location>
</feature>
<name>S8FXV1_FOMSC</name>
<dbReference type="Proteomes" id="UP000015241">
    <property type="component" value="Unassembled WGS sequence"/>
</dbReference>
<feature type="region of interest" description="Disordered" evidence="1">
    <location>
        <begin position="1"/>
        <end position="22"/>
    </location>
</feature>
<keyword evidence="2" id="KW-1133">Transmembrane helix</keyword>
<gene>
    <name evidence="3" type="ORF">FOMPIDRAFT_1012994</name>
</gene>
<protein>
    <submittedName>
        <fullName evidence="3">Uncharacterized protein</fullName>
    </submittedName>
</protein>
<evidence type="ECO:0000256" key="1">
    <source>
        <dbReference type="SAM" id="MobiDB-lite"/>
    </source>
</evidence>
<feature type="compositionally biased region" description="Pro residues" evidence="1">
    <location>
        <begin position="65"/>
        <end position="74"/>
    </location>
</feature>
<reference evidence="3 4" key="1">
    <citation type="journal article" date="2012" name="Science">
        <title>The Paleozoic origin of enzymatic lignin decomposition reconstructed from 31 fungal genomes.</title>
        <authorList>
            <person name="Floudas D."/>
            <person name="Binder M."/>
            <person name="Riley R."/>
            <person name="Barry K."/>
            <person name="Blanchette R.A."/>
            <person name="Henrissat B."/>
            <person name="Martinez A.T."/>
            <person name="Otillar R."/>
            <person name="Spatafora J.W."/>
            <person name="Yadav J.S."/>
            <person name="Aerts A."/>
            <person name="Benoit I."/>
            <person name="Boyd A."/>
            <person name="Carlson A."/>
            <person name="Copeland A."/>
            <person name="Coutinho P.M."/>
            <person name="de Vries R.P."/>
            <person name="Ferreira P."/>
            <person name="Findley K."/>
            <person name="Foster B."/>
            <person name="Gaskell J."/>
            <person name="Glotzer D."/>
            <person name="Gorecki P."/>
            <person name="Heitman J."/>
            <person name="Hesse C."/>
            <person name="Hori C."/>
            <person name="Igarashi K."/>
            <person name="Jurgens J.A."/>
            <person name="Kallen N."/>
            <person name="Kersten P."/>
            <person name="Kohler A."/>
            <person name="Kuees U."/>
            <person name="Kumar T.K.A."/>
            <person name="Kuo A."/>
            <person name="LaButti K."/>
            <person name="Larrondo L.F."/>
            <person name="Lindquist E."/>
            <person name="Ling A."/>
            <person name="Lombard V."/>
            <person name="Lucas S."/>
            <person name="Lundell T."/>
            <person name="Martin R."/>
            <person name="McLaughlin D.J."/>
            <person name="Morgenstern I."/>
            <person name="Morin E."/>
            <person name="Murat C."/>
            <person name="Nagy L.G."/>
            <person name="Nolan M."/>
            <person name="Ohm R.A."/>
            <person name="Patyshakuliyeva A."/>
            <person name="Rokas A."/>
            <person name="Ruiz-Duenas F.J."/>
            <person name="Sabat G."/>
            <person name="Salamov A."/>
            <person name="Samejima M."/>
            <person name="Schmutz J."/>
            <person name="Slot J.C."/>
            <person name="St John F."/>
            <person name="Stenlid J."/>
            <person name="Sun H."/>
            <person name="Sun S."/>
            <person name="Syed K."/>
            <person name="Tsang A."/>
            <person name="Wiebenga A."/>
            <person name="Young D."/>
            <person name="Pisabarro A."/>
            <person name="Eastwood D.C."/>
            <person name="Martin F."/>
            <person name="Cullen D."/>
            <person name="Grigoriev I.V."/>
            <person name="Hibbett D.S."/>
        </authorList>
    </citation>
    <scope>NUCLEOTIDE SEQUENCE</scope>
    <source>
        <strain evidence="4">FP-58527</strain>
    </source>
</reference>
<keyword evidence="4" id="KW-1185">Reference proteome</keyword>
<keyword evidence="2" id="KW-0812">Transmembrane</keyword>
<dbReference type="InParanoid" id="S8FXV1"/>
<dbReference type="OrthoDB" id="10628784at2759"/>
<feature type="region of interest" description="Disordered" evidence="1">
    <location>
        <begin position="189"/>
        <end position="214"/>
    </location>
</feature>
<feature type="region of interest" description="Disordered" evidence="1">
    <location>
        <begin position="58"/>
        <end position="124"/>
    </location>
</feature>
<dbReference type="HOGENOM" id="CLU_1288924_0_0_1"/>
<accession>S8FXV1</accession>
<dbReference type="AlphaFoldDB" id="S8FXV1"/>
<evidence type="ECO:0000256" key="2">
    <source>
        <dbReference type="SAM" id="Phobius"/>
    </source>
</evidence>
<organism evidence="3 4">
    <name type="scientific">Fomitopsis schrenkii</name>
    <name type="common">Brown rot fungus</name>
    <dbReference type="NCBI Taxonomy" id="2126942"/>
    <lineage>
        <taxon>Eukaryota</taxon>
        <taxon>Fungi</taxon>
        <taxon>Dikarya</taxon>
        <taxon>Basidiomycota</taxon>
        <taxon>Agaricomycotina</taxon>
        <taxon>Agaricomycetes</taxon>
        <taxon>Polyporales</taxon>
        <taxon>Fomitopsis</taxon>
    </lineage>
</organism>
<feature type="transmembrane region" description="Helical" evidence="2">
    <location>
        <begin position="132"/>
        <end position="153"/>
    </location>
</feature>
<dbReference type="EMBL" id="KE504122">
    <property type="protein sequence ID" value="EPT05951.1"/>
    <property type="molecule type" value="Genomic_DNA"/>
</dbReference>